<name>A0ABW4CWB1_9LACO</name>
<dbReference type="InterPro" id="IPR003732">
    <property type="entry name" value="Daa-tRNA_deacyls_DTD"/>
</dbReference>
<dbReference type="Gene3D" id="3.50.80.10">
    <property type="entry name" value="D-tyrosyl-tRNA(Tyr) deacylase"/>
    <property type="match status" value="1"/>
</dbReference>
<dbReference type="GO" id="GO:0051499">
    <property type="term" value="F:D-aminoacyl-tRNA deacylase activity"/>
    <property type="evidence" value="ECO:0007669"/>
    <property type="project" value="UniProtKB-EC"/>
</dbReference>
<evidence type="ECO:0000313" key="5">
    <source>
        <dbReference type="Proteomes" id="UP001597212"/>
    </source>
</evidence>
<comment type="catalytic activity">
    <reaction evidence="3">
        <text>glycyl-tRNA(Ala) + H2O = tRNA(Ala) + glycine + H(+)</text>
        <dbReference type="Rhea" id="RHEA:53744"/>
        <dbReference type="Rhea" id="RHEA-COMP:9657"/>
        <dbReference type="Rhea" id="RHEA-COMP:13640"/>
        <dbReference type="ChEBI" id="CHEBI:15377"/>
        <dbReference type="ChEBI" id="CHEBI:15378"/>
        <dbReference type="ChEBI" id="CHEBI:57305"/>
        <dbReference type="ChEBI" id="CHEBI:78442"/>
        <dbReference type="ChEBI" id="CHEBI:78522"/>
    </reaction>
</comment>
<dbReference type="HAMAP" id="MF_00518">
    <property type="entry name" value="Deacylase_Dtd"/>
    <property type="match status" value="1"/>
</dbReference>
<evidence type="ECO:0000256" key="1">
    <source>
        <dbReference type="ARBA" id="ARBA00009673"/>
    </source>
</evidence>
<keyword evidence="2 3" id="KW-0820">tRNA-binding</keyword>
<accession>A0ABW4CWB1</accession>
<dbReference type="Pfam" id="PF02580">
    <property type="entry name" value="Tyr_Deacylase"/>
    <property type="match status" value="1"/>
</dbReference>
<comment type="similarity">
    <text evidence="1 3">Belongs to the DTD family.</text>
</comment>
<keyword evidence="3" id="KW-0694">RNA-binding</keyword>
<dbReference type="CDD" id="cd00563">
    <property type="entry name" value="Dtyr_deacylase"/>
    <property type="match status" value="1"/>
</dbReference>
<evidence type="ECO:0000313" key="4">
    <source>
        <dbReference type="EMBL" id="MFD1440613.1"/>
    </source>
</evidence>
<evidence type="ECO:0000256" key="2">
    <source>
        <dbReference type="ARBA" id="ARBA00022555"/>
    </source>
</evidence>
<comment type="subunit">
    <text evidence="3">Homodimer.</text>
</comment>
<dbReference type="NCBIfam" id="TIGR00256">
    <property type="entry name" value="D-aminoacyl-tRNA deacylase"/>
    <property type="match status" value="1"/>
</dbReference>
<dbReference type="RefSeq" id="WP_125754565.1">
    <property type="nucleotide sequence ID" value="NZ_JBHTOK010000019.1"/>
</dbReference>
<dbReference type="Proteomes" id="UP001597212">
    <property type="component" value="Unassembled WGS sequence"/>
</dbReference>
<protein>
    <recommendedName>
        <fullName evidence="3">D-aminoacyl-tRNA deacylase</fullName>
        <shortName evidence="3">DTD</shortName>
        <ecNumber evidence="3">3.1.1.96</ecNumber>
    </recommendedName>
    <alternativeName>
        <fullName evidence="3">Gly-tRNA(Ala) deacylase</fullName>
        <ecNumber evidence="3">3.1.1.-</ecNumber>
    </alternativeName>
</protein>
<comment type="function">
    <text evidence="3">An aminoacyl-tRNA editing enzyme that deacylates mischarged D-aminoacyl-tRNAs. Also deacylates mischarged glycyl-tRNA(Ala), protecting cells against glycine mischarging by AlaRS. Acts via tRNA-based rather than protein-based catalysis; rejects L-amino acids rather than detecting D-amino acids in the active site. By recycling D-aminoacyl-tRNA to D-amino acids and free tRNA molecules, this enzyme counteracts the toxicity associated with the formation of D-aminoacyl-tRNA entities in vivo and helps enforce protein L-homochirality.</text>
</comment>
<dbReference type="EC" id="3.1.1.96" evidence="3"/>
<evidence type="ECO:0000256" key="3">
    <source>
        <dbReference type="HAMAP-Rule" id="MF_00518"/>
    </source>
</evidence>
<dbReference type="InterPro" id="IPR023509">
    <property type="entry name" value="DTD-like_sf"/>
</dbReference>
<sequence>MKAVVQRVSRASVSINGQVHGEIGQGFLILLGVGPADSEADVAYLVNKISKLRVFSDDQGKMNLALAAVNGAALVVSQFTLYADTRKGNRPSFTGAADPVLGKRLYEAFLSKFAQTGCPVAHGEFGADMQVSLTNDGPVTIIFDTEEQHAG</sequence>
<feature type="short sequence motif" description="Gly-cisPro motif, important for rejection of L-amino acids" evidence="3">
    <location>
        <begin position="137"/>
        <end position="138"/>
    </location>
</feature>
<keyword evidence="3 4" id="KW-0378">Hydrolase</keyword>
<dbReference type="PANTHER" id="PTHR10472:SF5">
    <property type="entry name" value="D-AMINOACYL-TRNA DEACYLASE 1"/>
    <property type="match status" value="1"/>
</dbReference>
<reference evidence="5" key="1">
    <citation type="journal article" date="2019" name="Int. J. Syst. Evol. Microbiol.">
        <title>The Global Catalogue of Microorganisms (GCM) 10K type strain sequencing project: providing services to taxonomists for standard genome sequencing and annotation.</title>
        <authorList>
            <consortium name="The Broad Institute Genomics Platform"/>
            <consortium name="The Broad Institute Genome Sequencing Center for Infectious Disease"/>
            <person name="Wu L."/>
            <person name="Ma J."/>
        </authorList>
    </citation>
    <scope>NUCLEOTIDE SEQUENCE [LARGE SCALE GENOMIC DNA]</scope>
    <source>
        <strain evidence="5">CCM 8912</strain>
    </source>
</reference>
<comment type="domain">
    <text evidence="3">A Gly-cisPro motif from one monomer fits into the active site of the other monomer to allow specific chiral rejection of L-amino acids.</text>
</comment>
<comment type="subcellular location">
    <subcellularLocation>
        <location evidence="3">Cytoplasm</location>
    </subcellularLocation>
</comment>
<dbReference type="EMBL" id="JBHTOK010000019">
    <property type="protein sequence ID" value="MFD1440613.1"/>
    <property type="molecule type" value="Genomic_DNA"/>
</dbReference>
<organism evidence="4 5">
    <name type="scientific">Lacticaseibacillus hegangensis</name>
    <dbReference type="NCBI Taxonomy" id="2486010"/>
    <lineage>
        <taxon>Bacteria</taxon>
        <taxon>Bacillati</taxon>
        <taxon>Bacillota</taxon>
        <taxon>Bacilli</taxon>
        <taxon>Lactobacillales</taxon>
        <taxon>Lactobacillaceae</taxon>
        <taxon>Lacticaseibacillus</taxon>
    </lineage>
</organism>
<dbReference type="EC" id="3.1.1.-" evidence="3"/>
<comment type="caution">
    <text evidence="4">The sequence shown here is derived from an EMBL/GenBank/DDBJ whole genome shotgun (WGS) entry which is preliminary data.</text>
</comment>
<proteinExistence type="inferred from homology"/>
<keyword evidence="5" id="KW-1185">Reference proteome</keyword>
<comment type="catalytic activity">
    <reaction evidence="3">
        <text>a D-aminoacyl-tRNA + H2O = a tRNA + a D-alpha-amino acid + H(+)</text>
        <dbReference type="Rhea" id="RHEA:13953"/>
        <dbReference type="Rhea" id="RHEA-COMP:10123"/>
        <dbReference type="Rhea" id="RHEA-COMP:10124"/>
        <dbReference type="ChEBI" id="CHEBI:15377"/>
        <dbReference type="ChEBI" id="CHEBI:15378"/>
        <dbReference type="ChEBI" id="CHEBI:59871"/>
        <dbReference type="ChEBI" id="CHEBI:78442"/>
        <dbReference type="ChEBI" id="CHEBI:79333"/>
        <dbReference type="EC" id="3.1.1.96"/>
    </reaction>
</comment>
<dbReference type="PANTHER" id="PTHR10472">
    <property type="entry name" value="D-TYROSYL-TRNA TYR DEACYLASE"/>
    <property type="match status" value="1"/>
</dbReference>
<keyword evidence="3" id="KW-0963">Cytoplasm</keyword>
<dbReference type="SUPFAM" id="SSF69500">
    <property type="entry name" value="DTD-like"/>
    <property type="match status" value="1"/>
</dbReference>
<gene>
    <name evidence="3 4" type="primary">dtd</name>
    <name evidence="4" type="ORF">ACFQ5K_04305</name>
</gene>